<dbReference type="CDD" id="cd07138">
    <property type="entry name" value="ALDH_CddD_SSP0762"/>
    <property type="match status" value="1"/>
</dbReference>
<accession>A0ABW3QG02</accession>
<dbReference type="InterPro" id="IPR016160">
    <property type="entry name" value="Ald_DH_CS_CYS"/>
</dbReference>
<evidence type="ECO:0000256" key="6">
    <source>
        <dbReference type="RuleBase" id="RU003345"/>
    </source>
</evidence>
<dbReference type="InterPro" id="IPR016162">
    <property type="entry name" value="Ald_DH_N"/>
</dbReference>
<keyword evidence="9" id="KW-1185">Reference proteome</keyword>
<dbReference type="InterPro" id="IPR016161">
    <property type="entry name" value="Ald_DH/histidinol_DH"/>
</dbReference>
<organism evidence="8 9">
    <name type="scientific">Saccharothrix hoggarensis</name>
    <dbReference type="NCBI Taxonomy" id="913853"/>
    <lineage>
        <taxon>Bacteria</taxon>
        <taxon>Bacillati</taxon>
        <taxon>Actinomycetota</taxon>
        <taxon>Actinomycetes</taxon>
        <taxon>Pseudonocardiales</taxon>
        <taxon>Pseudonocardiaceae</taxon>
        <taxon>Saccharothrix</taxon>
    </lineage>
</organism>
<dbReference type="Gene3D" id="3.40.309.10">
    <property type="entry name" value="Aldehyde Dehydrogenase, Chain A, domain 2"/>
    <property type="match status" value="1"/>
</dbReference>
<dbReference type="InterPro" id="IPR015590">
    <property type="entry name" value="Aldehyde_DH_dom"/>
</dbReference>
<dbReference type="EMBL" id="JBHTLK010000003">
    <property type="protein sequence ID" value="MFD1145722.1"/>
    <property type="molecule type" value="Genomic_DNA"/>
</dbReference>
<dbReference type="EC" id="1.2.1.3" evidence="3"/>
<evidence type="ECO:0000256" key="4">
    <source>
        <dbReference type="ARBA" id="ARBA00049194"/>
    </source>
</evidence>
<dbReference type="InterPro" id="IPR016163">
    <property type="entry name" value="Ald_DH_C"/>
</dbReference>
<dbReference type="Gene3D" id="3.40.605.10">
    <property type="entry name" value="Aldehyde Dehydrogenase, Chain A, domain 1"/>
    <property type="match status" value="1"/>
</dbReference>
<dbReference type="SUPFAM" id="SSF53720">
    <property type="entry name" value="ALDH-like"/>
    <property type="match status" value="1"/>
</dbReference>
<evidence type="ECO:0000256" key="3">
    <source>
        <dbReference type="ARBA" id="ARBA00024226"/>
    </source>
</evidence>
<dbReference type="Proteomes" id="UP001597168">
    <property type="component" value="Unassembled WGS sequence"/>
</dbReference>
<comment type="caution">
    <text evidence="8">The sequence shown here is derived from an EMBL/GenBank/DDBJ whole genome shotgun (WGS) entry which is preliminary data.</text>
</comment>
<dbReference type="RefSeq" id="WP_380718731.1">
    <property type="nucleotide sequence ID" value="NZ_JBHTLK010000003.1"/>
</dbReference>
<dbReference type="PANTHER" id="PTHR42804:SF1">
    <property type="entry name" value="ALDEHYDE DEHYDROGENASE-RELATED"/>
    <property type="match status" value="1"/>
</dbReference>
<name>A0ABW3QG02_9PSEU</name>
<reference evidence="9" key="1">
    <citation type="journal article" date="2019" name="Int. J. Syst. Evol. Microbiol.">
        <title>The Global Catalogue of Microorganisms (GCM) 10K type strain sequencing project: providing services to taxonomists for standard genome sequencing and annotation.</title>
        <authorList>
            <consortium name="The Broad Institute Genomics Platform"/>
            <consortium name="The Broad Institute Genome Sequencing Center for Infectious Disease"/>
            <person name="Wu L."/>
            <person name="Ma J."/>
        </authorList>
    </citation>
    <scope>NUCLEOTIDE SEQUENCE [LARGE SCALE GENOMIC DNA]</scope>
    <source>
        <strain evidence="9">CCUG 60214</strain>
    </source>
</reference>
<evidence type="ECO:0000256" key="2">
    <source>
        <dbReference type="ARBA" id="ARBA00023002"/>
    </source>
</evidence>
<dbReference type="Pfam" id="PF00171">
    <property type="entry name" value="Aldedh"/>
    <property type="match status" value="1"/>
</dbReference>
<protein>
    <recommendedName>
        <fullName evidence="3">aldehyde dehydrogenase (NAD(+))</fullName>
        <ecNumber evidence="3">1.2.1.3</ecNumber>
    </recommendedName>
</protein>
<comment type="catalytic activity">
    <reaction evidence="4">
        <text>an aldehyde + NAD(+) + H2O = a carboxylate + NADH + 2 H(+)</text>
        <dbReference type="Rhea" id="RHEA:16185"/>
        <dbReference type="ChEBI" id="CHEBI:15377"/>
        <dbReference type="ChEBI" id="CHEBI:15378"/>
        <dbReference type="ChEBI" id="CHEBI:17478"/>
        <dbReference type="ChEBI" id="CHEBI:29067"/>
        <dbReference type="ChEBI" id="CHEBI:57540"/>
        <dbReference type="ChEBI" id="CHEBI:57945"/>
        <dbReference type="EC" id="1.2.1.3"/>
    </reaction>
</comment>
<comment type="similarity">
    <text evidence="1 6">Belongs to the aldehyde dehydrogenase family.</text>
</comment>
<sequence>MIEVVNPTTEEVIGAVRAGTPGDVDAAVTRAVAAFPAWSATSVEARLDLVRRVADGLEARADELAATMVAEMGTPLTFATRVQVPNPVGIARGVADVLAGGYFDGEEVGNSLVLREPIGVVAAITPWNFPLQQMVAKVVPALAAGNVVVLKPSELAPMTADLLATVLAEAGVPEGVFSVVHGTGPVVGEALAVHPMVDMVSFTGSTRAGRRVAALAADTVKRVALELGGKSANVVLDDADLSRAVKIGVANAFMNNGQACSAWTRLLVPASRHDEALEIAVAAASKYEPGDPSLPATRIGPAVSAAQRDRVVGYIRRGVEEGAKLALGGPEAPTSRGFHVAPTVFGDVRPDMAIAQEEIFGPVLSVLPYADEDDAVRIANSTIYGLGGAVFSADPSRALSVAKRLRTGQVDINGAAFNTSAPFGGYRQSGNGREFGRFGLDEFTEVKSIQR</sequence>
<dbReference type="PANTHER" id="PTHR42804">
    <property type="entry name" value="ALDEHYDE DEHYDROGENASE"/>
    <property type="match status" value="1"/>
</dbReference>
<feature type="domain" description="Aldehyde dehydrogenase" evidence="7">
    <location>
        <begin position="2"/>
        <end position="449"/>
    </location>
</feature>
<dbReference type="InterPro" id="IPR029510">
    <property type="entry name" value="Ald_DH_CS_GLU"/>
</dbReference>
<gene>
    <name evidence="8" type="ORF">ACFQ3T_01135</name>
</gene>
<evidence type="ECO:0000259" key="7">
    <source>
        <dbReference type="Pfam" id="PF00171"/>
    </source>
</evidence>
<evidence type="ECO:0000313" key="9">
    <source>
        <dbReference type="Proteomes" id="UP001597168"/>
    </source>
</evidence>
<keyword evidence="2 6" id="KW-0560">Oxidoreductase</keyword>
<feature type="active site" evidence="5">
    <location>
        <position position="226"/>
    </location>
</feature>
<evidence type="ECO:0000256" key="1">
    <source>
        <dbReference type="ARBA" id="ARBA00009986"/>
    </source>
</evidence>
<evidence type="ECO:0000313" key="8">
    <source>
        <dbReference type="EMBL" id="MFD1145722.1"/>
    </source>
</evidence>
<evidence type="ECO:0000256" key="5">
    <source>
        <dbReference type="PROSITE-ProRule" id="PRU10007"/>
    </source>
</evidence>
<dbReference type="PROSITE" id="PS00070">
    <property type="entry name" value="ALDEHYDE_DEHYDR_CYS"/>
    <property type="match status" value="1"/>
</dbReference>
<dbReference type="PROSITE" id="PS00687">
    <property type="entry name" value="ALDEHYDE_DEHYDR_GLU"/>
    <property type="match status" value="1"/>
</dbReference>
<proteinExistence type="inferred from homology"/>